<dbReference type="PROSITE" id="PS00138">
    <property type="entry name" value="SUBTILASE_SER"/>
    <property type="match status" value="1"/>
</dbReference>
<evidence type="ECO:0000259" key="12">
    <source>
        <dbReference type="PROSITE" id="PS50853"/>
    </source>
</evidence>
<evidence type="ECO:0000256" key="6">
    <source>
        <dbReference type="ARBA" id="ARBA00022801"/>
    </source>
</evidence>
<dbReference type="SUPFAM" id="SSF52743">
    <property type="entry name" value="Subtilisin-like"/>
    <property type="match status" value="1"/>
</dbReference>
<dbReference type="PRINTS" id="PR00723">
    <property type="entry name" value="SUBTILISIN"/>
</dbReference>
<dbReference type="Pfam" id="PF22544">
    <property type="entry name" value="HYDIN_VesB_CFA65-like_Ig"/>
    <property type="match status" value="1"/>
</dbReference>
<evidence type="ECO:0000256" key="5">
    <source>
        <dbReference type="ARBA" id="ARBA00022729"/>
    </source>
</evidence>
<accession>A0A1H5F770</accession>
<keyword evidence="6 10" id="KW-0378">Hydrolase</keyword>
<feature type="active site" description="Charge relay system" evidence="10">
    <location>
        <position position="211"/>
    </location>
</feature>
<feature type="active site" description="Charge relay system" evidence="10">
    <location>
        <position position="443"/>
    </location>
</feature>
<dbReference type="PANTHER" id="PTHR42884">
    <property type="entry name" value="PROPROTEIN CONVERTASE SUBTILISIN/KEXIN-RELATED"/>
    <property type="match status" value="1"/>
</dbReference>
<feature type="signal peptide" evidence="11">
    <location>
        <begin position="1"/>
        <end position="26"/>
    </location>
</feature>
<proteinExistence type="inferred from homology"/>
<reference evidence="13 14" key="1">
    <citation type="submission" date="2016-10" db="EMBL/GenBank/DDBJ databases">
        <authorList>
            <person name="Varghese N."/>
            <person name="Submissions S."/>
        </authorList>
    </citation>
    <scope>NUCLEOTIDE SEQUENCE [LARGE SCALE GENOMIC DNA]</scope>
    <source>
        <strain evidence="13 14">DSW-5</strain>
    </source>
</reference>
<evidence type="ECO:0000256" key="3">
    <source>
        <dbReference type="ARBA" id="ARBA00022490"/>
    </source>
</evidence>
<dbReference type="InterPro" id="IPR013783">
    <property type="entry name" value="Ig-like_fold"/>
</dbReference>
<dbReference type="Gene3D" id="2.60.40.10">
    <property type="entry name" value="Immunoglobulins"/>
    <property type="match status" value="5"/>
</dbReference>
<evidence type="ECO:0000256" key="9">
    <source>
        <dbReference type="ARBA" id="ARBA00023273"/>
    </source>
</evidence>
<keyword evidence="8" id="KW-0969">Cilium</keyword>
<comment type="subcellular location">
    <subcellularLocation>
        <location evidence="1">Cell projection</location>
        <location evidence="1">Cilium</location>
    </subcellularLocation>
    <subcellularLocation>
        <location evidence="2">Cytoplasm</location>
    </subcellularLocation>
</comment>
<evidence type="ECO:0000256" key="10">
    <source>
        <dbReference type="PROSITE-ProRule" id="PRU01240"/>
    </source>
</evidence>
<dbReference type="InterPro" id="IPR036116">
    <property type="entry name" value="FN3_sf"/>
</dbReference>
<keyword evidence="5 11" id="KW-0732">Signal</keyword>
<dbReference type="SUPFAM" id="SSF49313">
    <property type="entry name" value="Cadherin-like"/>
    <property type="match status" value="1"/>
</dbReference>
<evidence type="ECO:0000256" key="8">
    <source>
        <dbReference type="ARBA" id="ARBA00023069"/>
    </source>
</evidence>
<keyword evidence="14" id="KW-1185">Reference proteome</keyword>
<evidence type="ECO:0000256" key="7">
    <source>
        <dbReference type="ARBA" id="ARBA00022825"/>
    </source>
</evidence>
<evidence type="ECO:0000256" key="11">
    <source>
        <dbReference type="SAM" id="SignalP"/>
    </source>
</evidence>
<keyword evidence="7 10" id="KW-0720">Serine protease</keyword>
<dbReference type="PROSITE" id="PS51892">
    <property type="entry name" value="SUBTILASE"/>
    <property type="match status" value="1"/>
</dbReference>
<dbReference type="InterPro" id="IPR003961">
    <property type="entry name" value="FN3_dom"/>
</dbReference>
<dbReference type="InterPro" id="IPR053879">
    <property type="entry name" value="HYDIN_VesB_CFA65-like_Ig"/>
</dbReference>
<dbReference type="Proteomes" id="UP000183071">
    <property type="component" value="Unassembled WGS sequence"/>
</dbReference>
<evidence type="ECO:0000256" key="1">
    <source>
        <dbReference type="ARBA" id="ARBA00004138"/>
    </source>
</evidence>
<dbReference type="Gene3D" id="3.40.50.200">
    <property type="entry name" value="Peptidase S8/S53 domain"/>
    <property type="match status" value="1"/>
</dbReference>
<dbReference type="Pfam" id="PF00082">
    <property type="entry name" value="Peptidase_S8"/>
    <property type="match status" value="1"/>
</dbReference>
<comment type="caution">
    <text evidence="13">The sequence shown here is derived from an EMBL/GenBank/DDBJ whole genome shotgun (WGS) entry which is preliminary data.</text>
</comment>
<dbReference type="SUPFAM" id="SSF49265">
    <property type="entry name" value="Fibronectin type III"/>
    <property type="match status" value="1"/>
</dbReference>
<dbReference type="InterPro" id="IPR022398">
    <property type="entry name" value="Peptidase_S8_His-AS"/>
</dbReference>
<keyword evidence="4 10" id="KW-0645">Protease</keyword>
<dbReference type="NCBIfam" id="TIGR04183">
    <property type="entry name" value="Por_Secre_tail"/>
    <property type="match status" value="1"/>
</dbReference>
<organism evidence="13 14">
    <name type="scientific">Polaribacter dokdonensis DSW-5</name>
    <dbReference type="NCBI Taxonomy" id="1300348"/>
    <lineage>
        <taxon>Bacteria</taxon>
        <taxon>Pseudomonadati</taxon>
        <taxon>Bacteroidota</taxon>
        <taxon>Flavobacteriia</taxon>
        <taxon>Flavobacteriales</taxon>
        <taxon>Flavobacteriaceae</taxon>
    </lineage>
</organism>
<name>A0A1H5F770_9FLAO</name>
<sequence length="2489" mass="272620">MKNKYSKYVKLSLFLTLLFVSALTFGQKSTYYNKKGERQGIIRVKVSKSLATNLKLEPVTISKSGIISTGIKAMDALSSKYNATNMTRLFPEHPNSYYEAKLRKHGLDLWYEIVVDQTIDASSIAEQYQNLDVVSLAEIQREKVLSYSSPTTPVERKSAAVNLPFNDPYLQDQWHYNNEGQSGYAEGIDINLFSAWNETKGNNNIIVSIHDEGIDIEHEDLAENIWINEAELNGTPGVDDDNNGYIDDVNGWNFTTSNAIIDADNHGTHVAGTVAAVNNNGIGVSGVAGGSGNNDGAKLMPLKIIGGTANVANSFIYAANNGAVISQNSWGYSNPGVTEQSVRDAMKYFIEEAGDFSGSPISGGLLVFAAGNANSDNQWYPGFYPEAFTVSAVGPEGKKASYSNYGNWVDITAPGGDIELYGTKNGVLSTLPGNKIGYLDGTSMACPHVSGIAALALANISSQITVEELITKLTTGSTNINQLNPDYIGKLGRLIDAKLAIQNNQNIAPETITDLNVVGMSQEFGTISWTVPEDTDDVAPYSYIIYYNNEEITEENKNSASKIEIENNLNAGEKFTLEIDKLYGLTTYYFAVVSLDRWGNRSDLSNIVFDTTNEGPSIAIDASSQDIIIDIDAQINTLGSHNITILNEAEGTLRWEYESRHVSTYLANNSQIKYPEGNTKTASAGKVNQSQILGASAIATALPAPMSFTSSTLEYFLYASNVIGDEDLSVPNSSATKFTVNNADGFNLTEVRAYLQHDPSSPVIVEIYRGENLDKNNLLLSQNYTAFGDYEHTAYVTLDEQLYFNNGESFWVVFNVTAGTKYPLGIGPKKDPSDNSHENCLMSFDYGATWSKLANLISTEDAVWAVSAVSNNEYLGKYLTLDPTSGEVLGNEQMITTLSAETNSLINGTYKSNIVFSSNDGQKPELRSSVTVNVANHDAELSAVSELNYGSVFQGEYKEIAFTLANNGLGKFQNINISSSNPAFELVGYSPWSIAAKAETDIVIKYIPSSTTGVDNGILTINSSESNASVDIVLFGVSTEPGKLKVTPLTQTIENVTIGDAISATLNIENEGASTLKYFIPKYDTKGISDDWKTSFSKTGYKFKSNNASELEPIAYNFVDISTTGTNITQTFKDDSSNYHEIDFGFDFPFYETSVQKLYVTYKGWATFSDDLLPNNIPTLGDAWGPNGFISPIGSYNFDLSLGGNVYYEALSDRLIVQFDNLSSYFGSITVQMVLFRNGDIRFYYDNIAIEEWAKGDFNILIEDIAKTDGIIYHNYENRPPFESGLAIGYDYPGPDIITTVENGSGILLPGESVDVNIEMSTASLVEGLTKRYINIISSDPEKSQESALININVTDGGAAAISISETNINLGEVFQGGIATNKFVLSNSGTAASTIVSFIQATNEITITGDTSGTITPGSSLVYNVNMPTDNIGNFQDTITITDSEANEYVVSITGSVVIPPAISIDLTQLDESLNFGEISSHELTIENTGAANLEVVANGNEWVSVGDKMNTNSNIPDFTYNVETSSDGGNYEWLDIRKKGVQLPQMVDPFVTEEFHREVTLQTPITFYGSEYSTIYIADNGVISFEKPNQSVFGPDALPSNEFNGLIAPLWIFGSIDTYNYTSDETGIFLLEDDEKTVVSWEYLVNNFGGLGDPVSAQVIFYKNGTMKFQYNVREFGWDASSDFSIVGIESPDKTDVVLISNRASLNHGDGLSFLLTPAKKHTILPGETLTTYVNFDSNGLYAGYYSDQINFRTNVPGQEEISKPVSLEVFGSANLESSLPEVAYNNVIADGSSLMREFDVTNTGKASVAISSIALESVNANLSVEIYEFVPGWFPWDPGFYQWSNIEVLWNFPMVVSPNENLKFRVTYTPDTAENLTNNLVITSDIDPFLIPISATATLPPVFETNHTEVISNINERDGLDTQIVTISNVNGGGELTFDLSIDYLRGSVSSSTLSNTSSEAVTSFASNKKLALFTTASNKNKTSSSAVNFNRQLAHDDKTNPETFVGFQGLTDFIGATRFNAGEQGFTLSHVQTFIKADELLAGTIEYEIRTGGTNISNAKILGSGSANYELVNEQQGLITLALEEKFELYPNEDFYVILSYPFDLDYPQGVVTEIEDVAGRFMLLDGGSWYDLQEIYANHGWMVRALEETYNSNVWIQLDAENATSAEAGSSEEIKLNFFAEHAERGDQNANLIIRTNDVNNAETSIPVTLHVNEAPKLINKPTIVVINEGEVMQTEIGMEDPEGHVITAKLENQPSWVSFNTENNMLTITKTPDYNHEGVHEIDVVLVDEHNASYNTTLIIEVMNTNRAPEIIFTDDLEYNSIDVYDNLTFDTFFTDPDGDDMTFSIHISDKSIVNNFNSDNGFVIHTLKVGTTILEITATDSYGSITQSNINVTVSNALNTHDYNVDGLRLFPNPVSDLLHVSANTAIHKIEVYDINGKRIISNRIKLKENATKINVSNLKTGIYIFRAFSEKGVSTIRFIKK</sequence>
<feature type="chain" id="PRO_5045548099" evidence="11">
    <location>
        <begin position="27"/>
        <end position="2489"/>
    </location>
</feature>
<keyword evidence="3" id="KW-0963">Cytoplasm</keyword>
<dbReference type="Pfam" id="PF18962">
    <property type="entry name" value="Por_Secre_tail"/>
    <property type="match status" value="1"/>
</dbReference>
<comment type="similarity">
    <text evidence="10">Belongs to the peptidase S8 family.</text>
</comment>
<dbReference type="InterPro" id="IPR036852">
    <property type="entry name" value="Peptidase_S8/S53_dom_sf"/>
</dbReference>
<dbReference type="PANTHER" id="PTHR42884:SF14">
    <property type="entry name" value="NEUROENDOCRINE CONVERTASE 1"/>
    <property type="match status" value="1"/>
</dbReference>
<dbReference type="NCBIfam" id="NF012200">
    <property type="entry name" value="choice_anch_D"/>
    <property type="match status" value="2"/>
</dbReference>
<dbReference type="InterPro" id="IPR015919">
    <property type="entry name" value="Cadherin-like_sf"/>
</dbReference>
<dbReference type="EMBL" id="FNUE01000001">
    <property type="protein sequence ID" value="SED99219.1"/>
    <property type="molecule type" value="Genomic_DNA"/>
</dbReference>
<evidence type="ECO:0000256" key="2">
    <source>
        <dbReference type="ARBA" id="ARBA00004496"/>
    </source>
</evidence>
<evidence type="ECO:0000313" key="14">
    <source>
        <dbReference type="Proteomes" id="UP000183071"/>
    </source>
</evidence>
<feature type="domain" description="Fibronectin type-III" evidence="12">
    <location>
        <begin position="508"/>
        <end position="615"/>
    </location>
</feature>
<protein>
    <submittedName>
        <fullName evidence="13">Por secretion system C-terminal sorting domain-containing protein</fullName>
    </submittedName>
</protein>
<gene>
    <name evidence="13" type="ORF">SAMN05444353_0258</name>
</gene>
<keyword evidence="9" id="KW-0966">Cell projection</keyword>
<evidence type="ECO:0000313" key="13">
    <source>
        <dbReference type="EMBL" id="SED99219.1"/>
    </source>
</evidence>
<feature type="active site" description="Charge relay system" evidence="10">
    <location>
        <position position="266"/>
    </location>
</feature>
<dbReference type="PROSITE" id="PS00137">
    <property type="entry name" value="SUBTILASE_HIS"/>
    <property type="match status" value="1"/>
</dbReference>
<dbReference type="InterPro" id="IPR000209">
    <property type="entry name" value="Peptidase_S8/S53_dom"/>
</dbReference>
<dbReference type="InterPro" id="IPR015500">
    <property type="entry name" value="Peptidase_S8_subtilisin-rel"/>
</dbReference>
<dbReference type="PROSITE" id="PS50853">
    <property type="entry name" value="FN3"/>
    <property type="match status" value="1"/>
</dbReference>
<dbReference type="InterPro" id="IPR026444">
    <property type="entry name" value="Secre_tail"/>
</dbReference>
<evidence type="ECO:0000256" key="4">
    <source>
        <dbReference type="ARBA" id="ARBA00022670"/>
    </source>
</evidence>
<dbReference type="RefSeq" id="WP_053974092.1">
    <property type="nucleotide sequence ID" value="NZ_FNUE01000001.1"/>
</dbReference>
<dbReference type="InterPro" id="IPR023828">
    <property type="entry name" value="Peptidase_S8_Ser-AS"/>
</dbReference>